<proteinExistence type="predicted"/>
<dbReference type="Pfam" id="PF00078">
    <property type="entry name" value="RVT_1"/>
    <property type="match status" value="1"/>
</dbReference>
<feature type="domain" description="Reverse transcriptase" evidence="1">
    <location>
        <begin position="179"/>
        <end position="426"/>
    </location>
</feature>
<evidence type="ECO:0000313" key="2">
    <source>
        <dbReference type="EMBL" id="KAL0870443.1"/>
    </source>
</evidence>
<dbReference type="InterPro" id="IPR000477">
    <property type="entry name" value="RT_dom"/>
</dbReference>
<dbReference type="CDD" id="cd01650">
    <property type="entry name" value="RT_nLTR_like"/>
    <property type="match status" value="1"/>
</dbReference>
<organism evidence="2 3">
    <name type="scientific">Loxostege sticticalis</name>
    <name type="common">Beet webworm moth</name>
    <dbReference type="NCBI Taxonomy" id="481309"/>
    <lineage>
        <taxon>Eukaryota</taxon>
        <taxon>Metazoa</taxon>
        <taxon>Ecdysozoa</taxon>
        <taxon>Arthropoda</taxon>
        <taxon>Hexapoda</taxon>
        <taxon>Insecta</taxon>
        <taxon>Pterygota</taxon>
        <taxon>Neoptera</taxon>
        <taxon>Endopterygota</taxon>
        <taxon>Lepidoptera</taxon>
        <taxon>Glossata</taxon>
        <taxon>Ditrysia</taxon>
        <taxon>Pyraloidea</taxon>
        <taxon>Crambidae</taxon>
        <taxon>Pyraustinae</taxon>
        <taxon>Loxostege</taxon>
    </lineage>
</organism>
<gene>
    <name evidence="2" type="ORF">ABMA27_005440</name>
</gene>
<comment type="caution">
    <text evidence="2">The sequence shown here is derived from an EMBL/GenBank/DDBJ whole genome shotgun (WGS) entry which is preliminary data.</text>
</comment>
<name>A0ABR3HJ67_LOXSC</name>
<dbReference type="SUPFAM" id="SSF56672">
    <property type="entry name" value="DNA/RNA polymerases"/>
    <property type="match status" value="1"/>
</dbReference>
<dbReference type="EMBL" id="JBEUOH010000018">
    <property type="protein sequence ID" value="KAL0870443.1"/>
    <property type="molecule type" value="Genomic_DNA"/>
</dbReference>
<dbReference type="PROSITE" id="PS50878">
    <property type="entry name" value="RT_POL"/>
    <property type="match status" value="1"/>
</dbReference>
<sequence>MLLLVRFIKKAEVQELSLTRKHYYIFSLLRKRVKNLEKQCYESYLQKAENSIINNPKTFWSYIKSLNSTNSSFPSTMTYGTDSADKGDAICDLFAVYFHSTFLEPSVITTSQPFKPLFEYSCPDSCCAVGDIEIDPNDVLKLLQSLDLNKGAGPDELPPLFIVRCAKSLVAPLCILFKRSIREGVMPDMWKSAFITPIHKKGNKSDVSNYRPISKLCIFSKILERVVYQQLYSALAPSFIPEQHGFLRRRSTTSNLLLSNDFITSSMDFGGQVDAVFTDYSKAFDWIDHVILLRKLWMAGVHGNLLRWFGSYIDNRTQVVVLNGYTSRWMSVPSGVPQGSLLGPLLFTIFVNDIGSCFYYSKFLLFADDMKILKQIVTIEDSKLLQDDLVRFENYCYDNKLDLNVSKCHTITFTRKPNPIKFNYTLKAHSLTHVDHIRDLGVIHDSKLLFDKHVDSIVNKASKALGFLIRSCARFSSLKPIKILFCSYVRSILEYASQIWNPQYKVYSDRIESIQKRFLKYLQYKSKKRDVDYYARCKRHHFLPLHTRRKAADITYLMNIANGHVDSSQLLNGICLRVPIKPSRKRPCLDIPTFRTKYRKNSFFCRASRQFNQTVNDYPHIDLFCTRPAELRRLLTKRFMCSSPDLPT</sequence>
<dbReference type="PANTHER" id="PTHR33332">
    <property type="entry name" value="REVERSE TRANSCRIPTASE DOMAIN-CONTAINING PROTEIN"/>
    <property type="match status" value="1"/>
</dbReference>
<reference evidence="2 3" key="1">
    <citation type="submission" date="2024-06" db="EMBL/GenBank/DDBJ databases">
        <title>A chromosome-level genome assembly of beet webworm, Loxostege sticticalis.</title>
        <authorList>
            <person name="Zhang Y."/>
        </authorList>
    </citation>
    <scope>NUCLEOTIDE SEQUENCE [LARGE SCALE GENOMIC DNA]</scope>
    <source>
        <strain evidence="2">AQ026</strain>
        <tissue evidence="2">Whole body</tissue>
    </source>
</reference>
<evidence type="ECO:0000259" key="1">
    <source>
        <dbReference type="PROSITE" id="PS50878"/>
    </source>
</evidence>
<evidence type="ECO:0000313" key="3">
    <source>
        <dbReference type="Proteomes" id="UP001549920"/>
    </source>
</evidence>
<accession>A0ABR3HJ67</accession>
<protein>
    <recommendedName>
        <fullName evidence="1">Reverse transcriptase domain-containing protein</fullName>
    </recommendedName>
</protein>
<dbReference type="Proteomes" id="UP001549920">
    <property type="component" value="Unassembled WGS sequence"/>
</dbReference>
<keyword evidence="3" id="KW-1185">Reference proteome</keyword>
<dbReference type="InterPro" id="IPR043502">
    <property type="entry name" value="DNA/RNA_pol_sf"/>
</dbReference>